<sequence length="83" mass="9119">MMDIPWGEPFALIDTKGDNVARVGTIETAHHWLRRKWPTSDATHRKALARIEDAMECMGSVAEARQAFIAAARSAGFVPAKLA</sequence>
<organism evidence="1 2">
    <name type="scientific">Pseudooceanicola marinus</name>
    <dbReference type="NCBI Taxonomy" id="396013"/>
    <lineage>
        <taxon>Bacteria</taxon>
        <taxon>Pseudomonadati</taxon>
        <taxon>Pseudomonadota</taxon>
        <taxon>Alphaproteobacteria</taxon>
        <taxon>Rhodobacterales</taxon>
        <taxon>Paracoccaceae</taxon>
        <taxon>Pseudooceanicola</taxon>
    </lineage>
</organism>
<keyword evidence="2" id="KW-1185">Reference proteome</keyword>
<dbReference type="OrthoDB" id="7864549at2"/>
<dbReference type="AlphaFoldDB" id="A0A1X6ZBU5"/>
<dbReference type="Gene3D" id="6.10.250.730">
    <property type="match status" value="1"/>
</dbReference>
<evidence type="ECO:0008006" key="3">
    <source>
        <dbReference type="Google" id="ProtNLM"/>
    </source>
</evidence>
<protein>
    <recommendedName>
        <fullName evidence="3">DUF982 domain-containing protein</fullName>
    </recommendedName>
</protein>
<dbReference type="RefSeq" id="WP_085888238.1">
    <property type="nucleotide sequence ID" value="NZ_FWFN01000004.1"/>
</dbReference>
<accession>A0A1X6ZBU5</accession>
<name>A0A1X6ZBU5_9RHOB</name>
<dbReference type="EMBL" id="FWFN01000004">
    <property type="protein sequence ID" value="SLN46718.1"/>
    <property type="molecule type" value="Genomic_DNA"/>
</dbReference>
<reference evidence="1 2" key="1">
    <citation type="submission" date="2017-03" db="EMBL/GenBank/DDBJ databases">
        <authorList>
            <person name="Afonso C.L."/>
            <person name="Miller P.J."/>
            <person name="Scott M.A."/>
            <person name="Spackman E."/>
            <person name="Goraichik I."/>
            <person name="Dimitrov K.M."/>
            <person name="Suarez D.L."/>
            <person name="Swayne D.E."/>
        </authorList>
    </citation>
    <scope>NUCLEOTIDE SEQUENCE [LARGE SCALE GENOMIC DNA]</scope>
    <source>
        <strain evidence="1 2">CECT 7751</strain>
    </source>
</reference>
<dbReference type="InterPro" id="IPR010385">
    <property type="entry name" value="DUF982"/>
</dbReference>
<dbReference type="Pfam" id="PF06169">
    <property type="entry name" value="DUF982"/>
    <property type="match status" value="1"/>
</dbReference>
<evidence type="ECO:0000313" key="1">
    <source>
        <dbReference type="EMBL" id="SLN46718.1"/>
    </source>
</evidence>
<proteinExistence type="predicted"/>
<gene>
    <name evidence="1" type="ORF">PSM7751_02176</name>
</gene>
<evidence type="ECO:0000313" key="2">
    <source>
        <dbReference type="Proteomes" id="UP000193963"/>
    </source>
</evidence>
<dbReference type="Proteomes" id="UP000193963">
    <property type="component" value="Unassembled WGS sequence"/>
</dbReference>